<organism evidence="8 9">
    <name type="scientific">Acetobacter tropicalis</name>
    <dbReference type="NCBI Taxonomy" id="104102"/>
    <lineage>
        <taxon>Bacteria</taxon>
        <taxon>Pseudomonadati</taxon>
        <taxon>Pseudomonadota</taxon>
        <taxon>Alphaproteobacteria</taxon>
        <taxon>Acetobacterales</taxon>
        <taxon>Acetobacteraceae</taxon>
        <taxon>Acetobacter</taxon>
    </lineage>
</organism>
<gene>
    <name evidence="8" type="ORF">AtDm6_3394</name>
    <name evidence="7" type="ORF">CIW82_15460</name>
</gene>
<keyword evidence="3 6" id="KW-0812">Transmembrane</keyword>
<comment type="subcellular location">
    <subcellularLocation>
        <location evidence="1">Membrane</location>
        <topology evidence="1">Multi-pass membrane protein</topology>
    </subcellularLocation>
</comment>
<dbReference type="GeneID" id="89478754"/>
<name>A0A094ZE28_9PROT</name>
<dbReference type="SUPFAM" id="SSF103473">
    <property type="entry name" value="MFS general substrate transporter"/>
    <property type="match status" value="1"/>
</dbReference>
<feature type="transmembrane region" description="Helical" evidence="6">
    <location>
        <begin position="160"/>
        <end position="184"/>
    </location>
</feature>
<dbReference type="RefSeq" id="WP_035382356.1">
    <property type="nucleotide sequence ID" value="NZ_CP022699.1"/>
</dbReference>
<dbReference type="InterPro" id="IPR036259">
    <property type="entry name" value="MFS_trans_sf"/>
</dbReference>
<evidence type="ECO:0000256" key="2">
    <source>
        <dbReference type="ARBA" id="ARBA00022448"/>
    </source>
</evidence>
<dbReference type="KEGG" id="ato:CIW82_15460"/>
<feature type="transmembrane region" description="Helical" evidence="6">
    <location>
        <begin position="358"/>
        <end position="377"/>
    </location>
</feature>
<dbReference type="EMBL" id="JOKM01000110">
    <property type="protein sequence ID" value="KGB20876.1"/>
    <property type="molecule type" value="Genomic_DNA"/>
</dbReference>
<dbReference type="InterPro" id="IPR011701">
    <property type="entry name" value="MFS"/>
</dbReference>
<keyword evidence="4 6" id="KW-1133">Transmembrane helix</keyword>
<keyword evidence="9" id="KW-1185">Reference proteome</keyword>
<feature type="transmembrane region" description="Helical" evidence="6">
    <location>
        <begin position="190"/>
        <end position="210"/>
    </location>
</feature>
<keyword evidence="5 6" id="KW-0472">Membrane</keyword>
<sequence>MTSSAQTAVPTDSRLHPSPLTLPVVPALNGRLLVGLLGVLLAVLLAGFNEHVTEIGLNDIRGQMGIGHDEGTWVIALFEACNISAMAFAPWFAVTFSVRRLTIAMTATVGILGALAPFMPDLACLLILRCVQGFASGALPPMLMTVALRFLPPPIKIYGLGAYALTATFGPNLATPLTGFWFEYVGWQFLFWQIVPLCVVTIICVAWGLPQDPMRLERFRRFDWFGLMTGLPGICCLVIALQQGDRLDWFRSPVITHLTCVGVFLFAVFIVNEWHHSLPFFRIQLLKQRNIADALLTLFGVLVLSVVTVSVPSHYLTAVKSYRPIQTTPFSLLIAIPQLLALPLVAAICNIRRIDCRHVLMAGLGLMGLSYWLGTWICADWVRDNFYPIALLTVFAQPMVIIPVLMLATMGLGPIDGPFISGMVNMTKGMASAVAAGLLDALFRRREQYHSSMLLDHMGHIQFSLPPFDAVRQSLFDPHLVDPGSVNSAAMSLFHREVGMQSLILACADIYVVMIGVCTLLIGLNLVLPSRVYPPRAAAPLSRQS</sequence>
<dbReference type="GO" id="GO:0022857">
    <property type="term" value="F:transmembrane transporter activity"/>
    <property type="evidence" value="ECO:0007669"/>
    <property type="project" value="InterPro"/>
</dbReference>
<dbReference type="PATRIC" id="fig|104102.7.peg.3346"/>
<feature type="transmembrane region" description="Helical" evidence="6">
    <location>
        <begin position="291"/>
        <end position="310"/>
    </location>
</feature>
<evidence type="ECO:0000256" key="1">
    <source>
        <dbReference type="ARBA" id="ARBA00004141"/>
    </source>
</evidence>
<reference evidence="7 10" key="2">
    <citation type="submission" date="2017-08" db="EMBL/GenBank/DDBJ databases">
        <title>Complete Genome Sequence of Acetobacter tropicalis Oregon-R-modENCODE STRAIN BDGP1, an acetic acid bacterium isolated from Drosophila melanogaster gut.</title>
        <authorList>
            <person name="Wan K.H."/>
            <person name="Yu C."/>
            <person name="Park S."/>
            <person name="Hammonds A.S."/>
            <person name="Booth B.W."/>
            <person name="Celniker S.E."/>
        </authorList>
    </citation>
    <scope>NUCLEOTIDE SEQUENCE [LARGE SCALE GENOMIC DNA]</scope>
    <source>
        <strain evidence="7 10">BDGP1</strain>
    </source>
</reference>
<feature type="transmembrane region" description="Helical" evidence="6">
    <location>
        <begin position="32"/>
        <end position="52"/>
    </location>
</feature>
<keyword evidence="2" id="KW-0813">Transport</keyword>
<accession>A0A094ZE28</accession>
<dbReference type="PANTHER" id="PTHR42718:SF9">
    <property type="entry name" value="MAJOR FACILITATOR SUPERFAMILY MULTIDRUG TRANSPORTER MFSC"/>
    <property type="match status" value="1"/>
</dbReference>
<protein>
    <submittedName>
        <fullName evidence="8">Inner membrane component of tripartite multidrug resistance system</fullName>
    </submittedName>
    <submittedName>
        <fullName evidence="7">MFS transporter</fullName>
    </submittedName>
</protein>
<dbReference type="AlphaFoldDB" id="A0A094ZE28"/>
<dbReference type="PANTHER" id="PTHR42718">
    <property type="entry name" value="MAJOR FACILITATOR SUPERFAMILY MULTIDRUG TRANSPORTER MFSC"/>
    <property type="match status" value="1"/>
</dbReference>
<feature type="transmembrane region" description="Helical" evidence="6">
    <location>
        <begin position="330"/>
        <end position="351"/>
    </location>
</feature>
<evidence type="ECO:0000313" key="7">
    <source>
        <dbReference type="EMBL" id="ATJ91867.1"/>
    </source>
</evidence>
<feature type="transmembrane region" description="Helical" evidence="6">
    <location>
        <begin position="254"/>
        <end position="271"/>
    </location>
</feature>
<evidence type="ECO:0000256" key="6">
    <source>
        <dbReference type="SAM" id="Phobius"/>
    </source>
</evidence>
<feature type="transmembrane region" description="Helical" evidence="6">
    <location>
        <begin position="72"/>
        <end position="94"/>
    </location>
</feature>
<dbReference type="Pfam" id="PF07690">
    <property type="entry name" value="MFS_1"/>
    <property type="match status" value="1"/>
</dbReference>
<feature type="transmembrane region" description="Helical" evidence="6">
    <location>
        <begin position="222"/>
        <end position="242"/>
    </location>
</feature>
<feature type="transmembrane region" description="Helical" evidence="6">
    <location>
        <begin position="389"/>
        <end position="413"/>
    </location>
</feature>
<evidence type="ECO:0000313" key="9">
    <source>
        <dbReference type="Proteomes" id="UP000029448"/>
    </source>
</evidence>
<reference evidence="8 9" key="1">
    <citation type="submission" date="2014-06" db="EMBL/GenBank/DDBJ databases">
        <title>Functional and comparative genomic analyses of the Drosophila gut microbiota identify candidate symbiosis factors.</title>
        <authorList>
            <person name="Newell P.D."/>
            <person name="Chaston J.M."/>
            <person name="Douglas A.E."/>
        </authorList>
    </citation>
    <scope>NUCLEOTIDE SEQUENCE [LARGE SCALE GENOMIC DNA]</scope>
    <source>
        <strain evidence="8 9">DmCS_006</strain>
    </source>
</reference>
<dbReference type="EMBL" id="CP022699">
    <property type="protein sequence ID" value="ATJ91867.1"/>
    <property type="molecule type" value="Genomic_DNA"/>
</dbReference>
<evidence type="ECO:0000256" key="4">
    <source>
        <dbReference type="ARBA" id="ARBA00022989"/>
    </source>
</evidence>
<proteinExistence type="predicted"/>
<feature type="transmembrane region" description="Helical" evidence="6">
    <location>
        <begin position="503"/>
        <end position="528"/>
    </location>
</feature>
<dbReference type="Gene3D" id="1.20.1250.20">
    <property type="entry name" value="MFS general substrate transporter like domains"/>
    <property type="match status" value="1"/>
</dbReference>
<evidence type="ECO:0000256" key="5">
    <source>
        <dbReference type="ARBA" id="ARBA00023136"/>
    </source>
</evidence>
<dbReference type="STRING" id="104102.AtDm6_3394"/>
<feature type="transmembrane region" description="Helical" evidence="6">
    <location>
        <begin position="126"/>
        <end position="148"/>
    </location>
</feature>
<dbReference type="Proteomes" id="UP000029448">
    <property type="component" value="Unassembled WGS sequence"/>
</dbReference>
<feature type="transmembrane region" description="Helical" evidence="6">
    <location>
        <begin position="101"/>
        <end position="120"/>
    </location>
</feature>
<evidence type="ECO:0000313" key="10">
    <source>
        <dbReference type="Proteomes" id="UP000220394"/>
    </source>
</evidence>
<dbReference type="GO" id="GO:0016020">
    <property type="term" value="C:membrane"/>
    <property type="evidence" value="ECO:0007669"/>
    <property type="project" value="UniProtKB-SubCell"/>
</dbReference>
<evidence type="ECO:0000256" key="3">
    <source>
        <dbReference type="ARBA" id="ARBA00022692"/>
    </source>
</evidence>
<dbReference type="Proteomes" id="UP000220394">
    <property type="component" value="Chromosome"/>
</dbReference>
<evidence type="ECO:0000313" key="8">
    <source>
        <dbReference type="EMBL" id="KGB20876.1"/>
    </source>
</evidence>